<dbReference type="EMBL" id="AOSK01000087">
    <property type="protein sequence ID" value="EYD75297.1"/>
    <property type="molecule type" value="Genomic_DNA"/>
</dbReference>
<dbReference type="PROSITE" id="PS51737">
    <property type="entry name" value="RECOMBINASE_DNA_BIND"/>
    <property type="match status" value="1"/>
</dbReference>
<evidence type="ECO:0000313" key="5">
    <source>
        <dbReference type="Proteomes" id="UP000019666"/>
    </source>
</evidence>
<reference evidence="4 5" key="1">
    <citation type="submission" date="2013-02" db="EMBL/GenBank/DDBJ databases">
        <authorList>
            <person name="Fiebig A."/>
            <person name="Goeker M."/>
            <person name="Klenk H.-P.P."/>
        </authorList>
    </citation>
    <scope>NUCLEOTIDE SEQUENCE [LARGE SCALE GENOMIC DNA]</scope>
    <source>
        <strain evidence="4 5">DSM 19309</strain>
    </source>
</reference>
<dbReference type="STRING" id="442562.Rumeso_03121"/>
<dbReference type="Pfam" id="PF07508">
    <property type="entry name" value="Recombinase"/>
    <property type="match status" value="1"/>
</dbReference>
<dbReference type="Gene3D" id="3.90.1750.20">
    <property type="entry name" value="Putative Large Serine Recombinase, Chain B, Domain 2"/>
    <property type="match status" value="1"/>
</dbReference>
<keyword evidence="5" id="KW-1185">Reference proteome</keyword>
<dbReference type="HOGENOM" id="CLU_010686_18_13_5"/>
<sequence>MGRADILQVGVHGLVGQLWMEGHKRKVHRGLAGVVREGRSAGGRAYGYRPAPGRPGELVVQDEEAAVVRRVFEEYIDGRSPREIAGRLNADRVPPPRGTRWNASTINGQPERGCGLLLNPIYGGMIVWNRVSMVRNPDTGKRVSRVNPESDWQRVPAPHLAIVPPDLIEAARRRKEARRQSGGPGAYGRAHAKPKRPFSGLLRCGCCDGGLAISKSNGSAVWGRCTTSKESGTCTNRREVRIDRIEAAIFAGLREELANPIYVKAYLSAYHEERQRARAAAKRDRVKLERAAAQARSAYDRAHRLYIQSMTDGPEAERTIRELLDAARKAEAAAAEATTDTEVVELHPRALDRYLAAIEDLAAHLATGEALEAVQVLRELVARVVVTPEATATNVVVEGHLAAILGKEASLYRGMVVAEEGFEPPTHGL</sequence>
<evidence type="ECO:0000256" key="1">
    <source>
        <dbReference type="SAM" id="Coils"/>
    </source>
</evidence>
<keyword evidence="1" id="KW-0175">Coiled coil</keyword>
<dbReference type="Proteomes" id="UP000019666">
    <property type="component" value="Unassembled WGS sequence"/>
</dbReference>
<feature type="domain" description="Recombinase" evidence="3">
    <location>
        <begin position="45"/>
        <end position="181"/>
    </location>
</feature>
<feature type="region of interest" description="Disordered" evidence="2">
    <location>
        <begin position="174"/>
        <end position="193"/>
    </location>
</feature>
<gene>
    <name evidence="4" type="ORF">Rumeso_03121</name>
</gene>
<dbReference type="Pfam" id="PF13408">
    <property type="entry name" value="Zn_ribbon_recom"/>
    <property type="match status" value="1"/>
</dbReference>
<name>A0A017HLA5_9RHOB</name>
<evidence type="ECO:0000259" key="3">
    <source>
        <dbReference type="PROSITE" id="PS51737"/>
    </source>
</evidence>
<protein>
    <recommendedName>
        <fullName evidence="3">Recombinase domain-containing protein</fullName>
    </recommendedName>
</protein>
<dbReference type="PANTHER" id="PTHR30461:SF23">
    <property type="entry name" value="DNA RECOMBINASE-RELATED"/>
    <property type="match status" value="1"/>
</dbReference>
<feature type="coiled-coil region" evidence="1">
    <location>
        <begin position="278"/>
        <end position="340"/>
    </location>
</feature>
<dbReference type="GO" id="GO:0003677">
    <property type="term" value="F:DNA binding"/>
    <property type="evidence" value="ECO:0007669"/>
    <property type="project" value="InterPro"/>
</dbReference>
<proteinExistence type="predicted"/>
<comment type="caution">
    <text evidence="4">The sequence shown here is derived from an EMBL/GenBank/DDBJ whole genome shotgun (WGS) entry which is preliminary data.</text>
</comment>
<dbReference type="InterPro" id="IPR011109">
    <property type="entry name" value="DNA_bind_recombinase_dom"/>
</dbReference>
<evidence type="ECO:0000313" key="4">
    <source>
        <dbReference type="EMBL" id="EYD75297.1"/>
    </source>
</evidence>
<dbReference type="AlphaFoldDB" id="A0A017HLA5"/>
<dbReference type="PATRIC" id="fig|442562.3.peg.3071"/>
<dbReference type="InterPro" id="IPR038109">
    <property type="entry name" value="DNA_bind_recomb_sf"/>
</dbReference>
<dbReference type="InterPro" id="IPR050639">
    <property type="entry name" value="SSR_resolvase"/>
</dbReference>
<dbReference type="InterPro" id="IPR025827">
    <property type="entry name" value="Zn_ribbon_recom_dom"/>
</dbReference>
<organism evidence="4 5">
    <name type="scientific">Rubellimicrobium mesophilum DSM 19309</name>
    <dbReference type="NCBI Taxonomy" id="442562"/>
    <lineage>
        <taxon>Bacteria</taxon>
        <taxon>Pseudomonadati</taxon>
        <taxon>Pseudomonadota</taxon>
        <taxon>Alphaproteobacteria</taxon>
        <taxon>Rhodobacterales</taxon>
        <taxon>Roseobacteraceae</taxon>
        <taxon>Rubellimicrobium</taxon>
    </lineage>
</organism>
<dbReference type="PANTHER" id="PTHR30461">
    <property type="entry name" value="DNA-INVERTASE FROM LAMBDOID PROPHAGE"/>
    <property type="match status" value="1"/>
</dbReference>
<evidence type="ECO:0000256" key="2">
    <source>
        <dbReference type="SAM" id="MobiDB-lite"/>
    </source>
</evidence>
<dbReference type="GO" id="GO:0000150">
    <property type="term" value="F:DNA strand exchange activity"/>
    <property type="evidence" value="ECO:0007669"/>
    <property type="project" value="InterPro"/>
</dbReference>
<accession>A0A017HLA5</accession>